<dbReference type="RefSeq" id="XP_023580538.1">
    <property type="nucleotide sequence ID" value="XM_023724770.1"/>
</dbReference>
<dbReference type="Proteomes" id="UP000248480">
    <property type="component" value="Unplaced"/>
</dbReference>
<accession>A0A2Y9QMW5</accession>
<gene>
    <name evidence="2" type="primary">LOC111819067</name>
</gene>
<proteinExistence type="predicted"/>
<dbReference type="KEGG" id="tmu:111819067"/>
<dbReference type="SUPFAM" id="SSF74650">
    <property type="entry name" value="Galactose mutarotase-like"/>
    <property type="match status" value="1"/>
</dbReference>
<keyword evidence="1" id="KW-1185">Reference proteome</keyword>
<dbReference type="GO" id="GO:0003824">
    <property type="term" value="F:catalytic activity"/>
    <property type="evidence" value="ECO:0007669"/>
    <property type="project" value="InterPro"/>
</dbReference>
<organism evidence="1 2">
    <name type="scientific">Trichechus manatus latirostris</name>
    <name type="common">Florida manatee</name>
    <dbReference type="NCBI Taxonomy" id="127582"/>
    <lineage>
        <taxon>Eukaryota</taxon>
        <taxon>Metazoa</taxon>
        <taxon>Chordata</taxon>
        <taxon>Craniata</taxon>
        <taxon>Vertebrata</taxon>
        <taxon>Euteleostomi</taxon>
        <taxon>Mammalia</taxon>
        <taxon>Eutheria</taxon>
        <taxon>Afrotheria</taxon>
        <taxon>Sirenia</taxon>
        <taxon>Trichechidae</taxon>
        <taxon>Trichechus</taxon>
    </lineage>
</organism>
<dbReference type="InterPro" id="IPR011013">
    <property type="entry name" value="Gal_mutarotase_sf_dom"/>
</dbReference>
<dbReference type="InParanoid" id="A0A2Y9QMW5"/>
<sequence length="92" mass="10599">SQFYALCQELPPAVHLLTLASWGRRVLLQCLQHQLTIREDTHHSLISPVILDFRGLFSTFTITHLQETMLVASQARDRVSRLQWTARWCGLA</sequence>
<evidence type="ECO:0000313" key="2">
    <source>
        <dbReference type="RefSeq" id="XP_023580538.1"/>
    </source>
</evidence>
<name>A0A2Y9QMW5_TRIMA</name>
<dbReference type="GO" id="GO:0005975">
    <property type="term" value="P:carbohydrate metabolic process"/>
    <property type="evidence" value="ECO:0007669"/>
    <property type="project" value="InterPro"/>
</dbReference>
<dbReference type="Gene3D" id="2.60.40.1360">
    <property type="match status" value="1"/>
</dbReference>
<feature type="non-terminal residue" evidence="2">
    <location>
        <position position="1"/>
    </location>
</feature>
<protein>
    <submittedName>
        <fullName evidence="2">Lysosomal alpha-mannosidase-like</fullName>
    </submittedName>
</protein>
<evidence type="ECO:0000313" key="1">
    <source>
        <dbReference type="Proteomes" id="UP000248480"/>
    </source>
</evidence>
<dbReference type="GO" id="GO:0030246">
    <property type="term" value="F:carbohydrate binding"/>
    <property type="evidence" value="ECO:0007669"/>
    <property type="project" value="InterPro"/>
</dbReference>
<dbReference type="AlphaFoldDB" id="A0A2Y9QMW5"/>
<reference evidence="2" key="1">
    <citation type="submission" date="2025-08" db="UniProtKB">
        <authorList>
            <consortium name="RefSeq"/>
        </authorList>
    </citation>
    <scope>IDENTIFICATION</scope>
</reference>
<dbReference type="GeneID" id="111819067"/>